<accession>A0A6A4HNN9</accession>
<gene>
    <name evidence="1" type="ORF">BT96DRAFT_822047</name>
</gene>
<feature type="non-terminal residue" evidence="1">
    <location>
        <position position="1"/>
    </location>
</feature>
<sequence>RPDAVQWWSRNAKPAKRIPPEDVLGSVENFSSSWWKWWSVINPSWQERDFEGRIVVGGNGTGDWAAFNRPGQCGMLTVLNCLFWWWSAIRGSEEQLSLWNAGLKDVAWVVGELVAANQWVPRFLS</sequence>
<reference evidence="1" key="1">
    <citation type="journal article" date="2019" name="Environ. Microbiol.">
        <title>Fungal ecological strategies reflected in gene transcription - a case study of two litter decomposers.</title>
        <authorList>
            <person name="Barbi F."/>
            <person name="Kohler A."/>
            <person name="Barry K."/>
            <person name="Baskaran P."/>
            <person name="Daum C."/>
            <person name="Fauchery L."/>
            <person name="Ihrmark K."/>
            <person name="Kuo A."/>
            <person name="LaButti K."/>
            <person name="Lipzen A."/>
            <person name="Morin E."/>
            <person name="Grigoriev I.V."/>
            <person name="Henrissat B."/>
            <person name="Lindahl B."/>
            <person name="Martin F."/>
        </authorList>
    </citation>
    <scope>NUCLEOTIDE SEQUENCE</scope>
    <source>
        <strain evidence="1">JB14</strain>
    </source>
</reference>
<evidence type="ECO:0000313" key="1">
    <source>
        <dbReference type="EMBL" id="KAE9398415.1"/>
    </source>
</evidence>
<proteinExistence type="predicted"/>
<dbReference type="AlphaFoldDB" id="A0A6A4HNN9"/>
<name>A0A6A4HNN9_9AGAR</name>
<protein>
    <submittedName>
        <fullName evidence="1">Uncharacterized protein</fullName>
    </submittedName>
</protein>
<dbReference type="EMBL" id="ML769483">
    <property type="protein sequence ID" value="KAE9398415.1"/>
    <property type="molecule type" value="Genomic_DNA"/>
</dbReference>
<keyword evidence="2" id="KW-1185">Reference proteome</keyword>
<evidence type="ECO:0000313" key="2">
    <source>
        <dbReference type="Proteomes" id="UP000799118"/>
    </source>
</evidence>
<organism evidence="1 2">
    <name type="scientific">Gymnopus androsaceus JB14</name>
    <dbReference type="NCBI Taxonomy" id="1447944"/>
    <lineage>
        <taxon>Eukaryota</taxon>
        <taxon>Fungi</taxon>
        <taxon>Dikarya</taxon>
        <taxon>Basidiomycota</taxon>
        <taxon>Agaricomycotina</taxon>
        <taxon>Agaricomycetes</taxon>
        <taxon>Agaricomycetidae</taxon>
        <taxon>Agaricales</taxon>
        <taxon>Marasmiineae</taxon>
        <taxon>Omphalotaceae</taxon>
        <taxon>Gymnopus</taxon>
    </lineage>
</organism>
<dbReference type="Proteomes" id="UP000799118">
    <property type="component" value="Unassembled WGS sequence"/>
</dbReference>
<dbReference type="OrthoDB" id="2803783at2759"/>